<dbReference type="InterPro" id="IPR011989">
    <property type="entry name" value="ARM-like"/>
</dbReference>
<keyword evidence="16" id="KW-1185">Reference proteome</keyword>
<feature type="chain" id="PRO_5015515936" description="Aminopeptidase N" evidence="12">
    <location>
        <begin position="20"/>
        <end position="689"/>
    </location>
</feature>
<evidence type="ECO:0000256" key="7">
    <source>
        <dbReference type="ARBA" id="ARBA00022670"/>
    </source>
</evidence>
<dbReference type="GO" id="GO:0043171">
    <property type="term" value="P:peptide catabolic process"/>
    <property type="evidence" value="ECO:0007669"/>
    <property type="project" value="TreeGrafter"/>
</dbReference>
<keyword evidence="8" id="KW-0479">Metal-binding</keyword>
<dbReference type="RefSeq" id="WP_104811989.1">
    <property type="nucleotide sequence ID" value="NZ_MQUB01000001.1"/>
</dbReference>
<evidence type="ECO:0000256" key="3">
    <source>
        <dbReference type="ARBA" id="ARBA00010136"/>
    </source>
</evidence>
<comment type="cofactor">
    <cofactor evidence="2">
        <name>Zn(2+)</name>
        <dbReference type="ChEBI" id="CHEBI:29105"/>
    </cofactor>
</comment>
<dbReference type="InterPro" id="IPR027268">
    <property type="entry name" value="Peptidase_M4/M1_CTD_sf"/>
</dbReference>
<dbReference type="SUPFAM" id="SSF55486">
    <property type="entry name" value="Metalloproteases ('zincins'), catalytic domain"/>
    <property type="match status" value="1"/>
</dbReference>
<keyword evidence="9" id="KW-0378">Hydrolase</keyword>
<dbReference type="CDD" id="cd09603">
    <property type="entry name" value="M1_APN_like"/>
    <property type="match status" value="1"/>
</dbReference>
<evidence type="ECO:0000256" key="2">
    <source>
        <dbReference type="ARBA" id="ARBA00001947"/>
    </source>
</evidence>
<evidence type="ECO:0000256" key="5">
    <source>
        <dbReference type="ARBA" id="ARBA00015611"/>
    </source>
</evidence>
<evidence type="ECO:0000256" key="10">
    <source>
        <dbReference type="ARBA" id="ARBA00022833"/>
    </source>
</evidence>
<dbReference type="Pfam" id="PF01433">
    <property type="entry name" value="Peptidase_M1"/>
    <property type="match status" value="1"/>
</dbReference>
<comment type="catalytic activity">
    <reaction evidence="1">
        <text>Release of an N-terminal amino acid, Xaa-|-Yaa- from a peptide, amide or arylamide. Xaa is preferably Ala, but may be most amino acids including Pro (slow action). When a terminal hydrophobic residue is followed by a prolyl residue, the two may be released as an intact Xaa-Pro dipeptide.</text>
        <dbReference type="EC" id="3.4.11.2"/>
    </reaction>
</comment>
<dbReference type="InterPro" id="IPR016024">
    <property type="entry name" value="ARM-type_fold"/>
</dbReference>
<dbReference type="GO" id="GO:0016285">
    <property type="term" value="F:alanyl aminopeptidase activity"/>
    <property type="evidence" value="ECO:0007669"/>
    <property type="project" value="UniProtKB-EC"/>
</dbReference>
<protein>
    <recommendedName>
        <fullName evidence="5">Aminopeptidase N</fullName>
        <ecNumber evidence="4">3.4.11.2</ecNumber>
    </recommendedName>
</protein>
<organism evidence="15 16">
    <name type="scientific">Aureitalea marina</name>
    <dbReference type="NCBI Taxonomy" id="930804"/>
    <lineage>
        <taxon>Bacteria</taxon>
        <taxon>Pseudomonadati</taxon>
        <taxon>Bacteroidota</taxon>
        <taxon>Flavobacteriia</taxon>
        <taxon>Flavobacteriales</taxon>
        <taxon>Flavobacteriaceae</taxon>
        <taxon>Aureitalea</taxon>
    </lineage>
</organism>
<feature type="domain" description="Aminopeptidase N-like N-terminal" evidence="14">
    <location>
        <begin position="33"/>
        <end position="189"/>
    </location>
</feature>
<dbReference type="EMBL" id="MQUB01000001">
    <property type="protein sequence ID" value="PQB04064.1"/>
    <property type="molecule type" value="Genomic_DNA"/>
</dbReference>
<dbReference type="OrthoDB" id="100605at2"/>
<evidence type="ECO:0000313" key="15">
    <source>
        <dbReference type="EMBL" id="PQB04064.1"/>
    </source>
</evidence>
<dbReference type="GO" id="GO:0006508">
    <property type="term" value="P:proteolysis"/>
    <property type="evidence" value="ECO:0007669"/>
    <property type="project" value="UniProtKB-KW"/>
</dbReference>
<evidence type="ECO:0000256" key="6">
    <source>
        <dbReference type="ARBA" id="ARBA00022438"/>
    </source>
</evidence>
<sequence>MGPRCLLLLFVFFGVVSHAQQLDIVDFIRITADLEIDRSEKSVKGQVQLTAMIKQPVDSIYLDANEMEILSVTSPGISVRSSEGKIWIIGSFRADRQLDISFSYRATPSQTLYFFGDQVWSQGQGKYTSHWLPSLDDMNDKVEFDLSFTINDEDGFMDIVSNGNEIKRIRENGQLTVGFDMEKPMSSYLVAVAAGPFQRQEFDSGSGINNKLYYLQEDEVYFESTYRWSREIFDFLEEEIGMAYPWTDYKQVPVRDFLYAGMENTTATLFSQAFVTDSIGFADRNYVNVNAHELAHQWFGNLVTETSGDHHWLHEGFASYYALQAEKKLFGSEYYYWKLLQSAEQLQLLSDEGKGQSLLDPGASSLTFYEKGAWALHQLRTLVGDESFKAAILKYLTDHSYGNVSTSDFIAAVKANTLVDIDPWYRNWLEQSAFPAEEAYNVLKQEKIVQQYFEVSALRAKPLAEKQKDLERFLSIPDDYSGQEAIYQLSGEVGPKVRELYRIGLSSGNLMVRQAVALSLERIPDPLKEDYETLLEDPSYVTREAALYHLWYSFPLDRQRFLDKMDGQMGFQNRSLRQLWLVLALATTDYRQGNRGALIKELRDYTMPDYSFEIREGALEYLHQLQAHDDQSLKSLVDACMHPNWRFRKAARGMLKEAIGTPAYRTKLVEMLGRLKEDQKKYLESVLGE</sequence>
<reference evidence="15 16" key="1">
    <citation type="submission" date="2016-11" db="EMBL/GenBank/DDBJ databases">
        <title>Trade-off between light-utilization and light-protection in marine flavobacteria.</title>
        <authorList>
            <person name="Kumagai Y."/>
        </authorList>
    </citation>
    <scope>NUCLEOTIDE SEQUENCE [LARGE SCALE GENOMIC DNA]</scope>
    <source>
        <strain evidence="15 16">NBRC 107741</strain>
    </source>
</reference>
<dbReference type="Pfam" id="PF17900">
    <property type="entry name" value="Peptidase_M1_N"/>
    <property type="match status" value="1"/>
</dbReference>
<keyword evidence="12" id="KW-0732">Signal</keyword>
<dbReference type="InterPro" id="IPR050344">
    <property type="entry name" value="Peptidase_M1_aminopeptidases"/>
</dbReference>
<dbReference type="GO" id="GO:0005615">
    <property type="term" value="C:extracellular space"/>
    <property type="evidence" value="ECO:0007669"/>
    <property type="project" value="TreeGrafter"/>
</dbReference>
<evidence type="ECO:0000256" key="1">
    <source>
        <dbReference type="ARBA" id="ARBA00000098"/>
    </source>
</evidence>
<accession>A0A2S7KN57</accession>
<dbReference type="PRINTS" id="PR00756">
    <property type="entry name" value="ALADIPTASE"/>
</dbReference>
<dbReference type="InterPro" id="IPR045357">
    <property type="entry name" value="Aminopeptidase_N-like_N"/>
</dbReference>
<evidence type="ECO:0000313" key="16">
    <source>
        <dbReference type="Proteomes" id="UP000239800"/>
    </source>
</evidence>
<dbReference type="PANTHER" id="PTHR11533">
    <property type="entry name" value="PROTEASE M1 ZINC METALLOPROTEASE"/>
    <property type="match status" value="1"/>
</dbReference>
<feature type="domain" description="Peptidase M1 membrane alanine aminopeptidase" evidence="13">
    <location>
        <begin position="230"/>
        <end position="428"/>
    </location>
</feature>
<dbReference type="GO" id="GO:0008270">
    <property type="term" value="F:zinc ion binding"/>
    <property type="evidence" value="ECO:0007669"/>
    <property type="project" value="InterPro"/>
</dbReference>
<name>A0A2S7KN57_9FLAO</name>
<evidence type="ECO:0000256" key="9">
    <source>
        <dbReference type="ARBA" id="ARBA00022801"/>
    </source>
</evidence>
<dbReference type="GO" id="GO:0016020">
    <property type="term" value="C:membrane"/>
    <property type="evidence" value="ECO:0007669"/>
    <property type="project" value="TreeGrafter"/>
</dbReference>
<dbReference type="Proteomes" id="UP000239800">
    <property type="component" value="Unassembled WGS sequence"/>
</dbReference>
<dbReference type="SUPFAM" id="SSF63737">
    <property type="entry name" value="Leukotriene A4 hydrolase N-terminal domain"/>
    <property type="match status" value="1"/>
</dbReference>
<dbReference type="GO" id="GO:0005737">
    <property type="term" value="C:cytoplasm"/>
    <property type="evidence" value="ECO:0007669"/>
    <property type="project" value="TreeGrafter"/>
</dbReference>
<dbReference type="PANTHER" id="PTHR11533:SF174">
    <property type="entry name" value="PUROMYCIN-SENSITIVE AMINOPEPTIDASE-RELATED"/>
    <property type="match status" value="1"/>
</dbReference>
<comment type="similarity">
    <text evidence="3">Belongs to the peptidase M1 family.</text>
</comment>
<dbReference type="EC" id="3.4.11.2" evidence="4"/>
<dbReference type="Gene3D" id="1.25.10.10">
    <property type="entry name" value="Leucine-rich Repeat Variant"/>
    <property type="match status" value="1"/>
</dbReference>
<dbReference type="InterPro" id="IPR001930">
    <property type="entry name" value="Peptidase_M1"/>
</dbReference>
<dbReference type="Gene3D" id="1.10.390.10">
    <property type="entry name" value="Neutral Protease Domain 2"/>
    <property type="match status" value="1"/>
</dbReference>
<evidence type="ECO:0000256" key="8">
    <source>
        <dbReference type="ARBA" id="ARBA00022723"/>
    </source>
</evidence>
<keyword evidence="7" id="KW-0645">Protease</keyword>
<evidence type="ECO:0000259" key="14">
    <source>
        <dbReference type="Pfam" id="PF17900"/>
    </source>
</evidence>
<evidence type="ECO:0000256" key="11">
    <source>
        <dbReference type="ARBA" id="ARBA00023049"/>
    </source>
</evidence>
<comment type="caution">
    <text evidence="15">The sequence shown here is derived from an EMBL/GenBank/DDBJ whole genome shotgun (WGS) entry which is preliminary data.</text>
</comment>
<evidence type="ECO:0000256" key="12">
    <source>
        <dbReference type="SAM" id="SignalP"/>
    </source>
</evidence>
<dbReference type="Gene3D" id="2.60.40.1730">
    <property type="entry name" value="tricorn interacting facor f3 domain"/>
    <property type="match status" value="1"/>
</dbReference>
<keyword evidence="11" id="KW-0482">Metalloprotease</keyword>
<feature type="signal peptide" evidence="12">
    <location>
        <begin position="1"/>
        <end position="19"/>
    </location>
</feature>
<keyword evidence="10" id="KW-0862">Zinc</keyword>
<dbReference type="InterPro" id="IPR014782">
    <property type="entry name" value="Peptidase_M1_dom"/>
</dbReference>
<dbReference type="GO" id="GO:0070006">
    <property type="term" value="F:metalloaminopeptidase activity"/>
    <property type="evidence" value="ECO:0007669"/>
    <property type="project" value="TreeGrafter"/>
</dbReference>
<dbReference type="AlphaFoldDB" id="A0A2S7KN57"/>
<dbReference type="SUPFAM" id="SSF48371">
    <property type="entry name" value="ARM repeat"/>
    <property type="match status" value="1"/>
</dbReference>
<keyword evidence="6 15" id="KW-0031">Aminopeptidase</keyword>
<proteinExistence type="inferred from homology"/>
<dbReference type="InterPro" id="IPR042097">
    <property type="entry name" value="Aminopeptidase_N-like_N_sf"/>
</dbReference>
<evidence type="ECO:0000259" key="13">
    <source>
        <dbReference type="Pfam" id="PF01433"/>
    </source>
</evidence>
<dbReference type="GO" id="GO:0042277">
    <property type="term" value="F:peptide binding"/>
    <property type="evidence" value="ECO:0007669"/>
    <property type="project" value="TreeGrafter"/>
</dbReference>
<gene>
    <name evidence="15" type="ORF">BST85_03470</name>
</gene>
<evidence type="ECO:0000256" key="4">
    <source>
        <dbReference type="ARBA" id="ARBA00012564"/>
    </source>
</evidence>